<reference evidence="3 4" key="1">
    <citation type="submission" date="2020-02" db="EMBL/GenBank/DDBJ databases">
        <authorList>
            <person name="Zhang X.-Y."/>
        </authorList>
    </citation>
    <scope>NUCLEOTIDE SEQUENCE [LARGE SCALE GENOMIC DNA]</scope>
    <source>
        <strain evidence="3 4">C33</strain>
    </source>
</reference>
<evidence type="ECO:0000313" key="3">
    <source>
        <dbReference type="EMBL" id="NDY94411.1"/>
    </source>
</evidence>
<accession>A0A845V2A1</accession>
<feature type="domain" description="Barstar (barnase inhibitor)" evidence="2">
    <location>
        <begin position="46"/>
        <end position="125"/>
    </location>
</feature>
<evidence type="ECO:0000256" key="1">
    <source>
        <dbReference type="ARBA" id="ARBA00006845"/>
    </source>
</evidence>
<dbReference type="InterPro" id="IPR035905">
    <property type="entry name" value="Barstar-like_sf"/>
</dbReference>
<comment type="caution">
    <text evidence="3">The sequence shown here is derived from an EMBL/GenBank/DDBJ whole genome shotgun (WGS) entry which is preliminary data.</text>
</comment>
<proteinExistence type="inferred from homology"/>
<dbReference type="Gene3D" id="3.30.370.10">
    <property type="entry name" value="Barstar-like"/>
    <property type="match status" value="1"/>
</dbReference>
<dbReference type="Pfam" id="PF01337">
    <property type="entry name" value="Barstar"/>
    <property type="match status" value="1"/>
</dbReference>
<dbReference type="SUPFAM" id="SSF52038">
    <property type="entry name" value="Barstar-related"/>
    <property type="match status" value="1"/>
</dbReference>
<comment type="similarity">
    <text evidence="1">Belongs to the barstar family.</text>
</comment>
<protein>
    <submittedName>
        <fullName evidence="3">Barnase inhibitor</fullName>
    </submittedName>
</protein>
<evidence type="ECO:0000313" key="4">
    <source>
        <dbReference type="Proteomes" id="UP000484885"/>
    </source>
</evidence>
<dbReference type="InterPro" id="IPR000468">
    <property type="entry name" value="Barstar"/>
</dbReference>
<name>A0A845V2A1_9GAMM</name>
<gene>
    <name evidence="3" type="ORF">G3I74_01535</name>
</gene>
<keyword evidence="4" id="KW-1185">Reference proteome</keyword>
<dbReference type="RefSeq" id="WP_164209519.1">
    <property type="nucleotide sequence ID" value="NZ_JAAGSC010000031.1"/>
</dbReference>
<organism evidence="3 4">
    <name type="scientific">Wenzhouxiangella limi</name>
    <dbReference type="NCBI Taxonomy" id="2707351"/>
    <lineage>
        <taxon>Bacteria</taxon>
        <taxon>Pseudomonadati</taxon>
        <taxon>Pseudomonadota</taxon>
        <taxon>Gammaproteobacteria</taxon>
        <taxon>Chromatiales</taxon>
        <taxon>Wenzhouxiangellaceae</taxon>
        <taxon>Wenzhouxiangella</taxon>
    </lineage>
</organism>
<evidence type="ECO:0000259" key="2">
    <source>
        <dbReference type="Pfam" id="PF01337"/>
    </source>
</evidence>
<dbReference type="Proteomes" id="UP000484885">
    <property type="component" value="Unassembled WGS sequence"/>
</dbReference>
<dbReference type="EMBL" id="JAAGSC010000031">
    <property type="protein sequence ID" value="NDY94411.1"/>
    <property type="molecule type" value="Genomic_DNA"/>
</dbReference>
<dbReference type="AlphaFoldDB" id="A0A845V2A1"/>
<sequence length="142" mass="14938">MSAPGAWRARLLDWLAGDQPVLFLAEAEADDEQLLLQLEQAGFDPVAVDLAGVVDKSGLMAAMRDALGLDAWFGANWDALSDALYGPEAPIERAQVLVLQLPPSGLELDAADLRILLDIVAEVAGSERSTLRGAIVTGGCAL</sequence>